<dbReference type="OrthoDB" id="10056483at2759"/>
<reference evidence="1 2" key="1">
    <citation type="submission" date="2018-07" db="EMBL/GenBank/DDBJ databases">
        <title>A high quality draft genome assembly of the barn swallow (H. rustica rustica).</title>
        <authorList>
            <person name="Formenti G."/>
            <person name="Chiara M."/>
            <person name="Poveda L."/>
            <person name="Francoijs K.-J."/>
            <person name="Bonisoli-Alquati A."/>
            <person name="Canova L."/>
            <person name="Gianfranceschi L."/>
            <person name="Horner D.S."/>
            <person name="Saino N."/>
        </authorList>
    </citation>
    <scope>NUCLEOTIDE SEQUENCE [LARGE SCALE GENOMIC DNA]</scope>
    <source>
        <strain evidence="1">Chelidonia</strain>
        <tissue evidence="1">Blood</tissue>
    </source>
</reference>
<name>A0A3M0LE07_HIRRU</name>
<comment type="caution">
    <text evidence="1">The sequence shown here is derived from an EMBL/GenBank/DDBJ whole genome shotgun (WGS) entry which is preliminary data.</text>
</comment>
<organism evidence="1 2">
    <name type="scientific">Hirundo rustica rustica</name>
    <dbReference type="NCBI Taxonomy" id="333673"/>
    <lineage>
        <taxon>Eukaryota</taxon>
        <taxon>Metazoa</taxon>
        <taxon>Chordata</taxon>
        <taxon>Craniata</taxon>
        <taxon>Vertebrata</taxon>
        <taxon>Euteleostomi</taxon>
        <taxon>Archelosauria</taxon>
        <taxon>Archosauria</taxon>
        <taxon>Dinosauria</taxon>
        <taxon>Saurischia</taxon>
        <taxon>Theropoda</taxon>
        <taxon>Coelurosauria</taxon>
        <taxon>Aves</taxon>
        <taxon>Neognathae</taxon>
        <taxon>Neoaves</taxon>
        <taxon>Telluraves</taxon>
        <taxon>Australaves</taxon>
        <taxon>Passeriformes</taxon>
        <taxon>Sylvioidea</taxon>
        <taxon>Hirundinidae</taxon>
        <taxon>Hirundo</taxon>
    </lineage>
</organism>
<dbReference type="EMBL" id="QRBI01000099">
    <property type="protein sequence ID" value="RMC17377.1"/>
    <property type="molecule type" value="Genomic_DNA"/>
</dbReference>
<protein>
    <submittedName>
        <fullName evidence="1">Uncharacterized protein</fullName>
    </submittedName>
</protein>
<evidence type="ECO:0000313" key="2">
    <source>
        <dbReference type="Proteomes" id="UP000269221"/>
    </source>
</evidence>
<evidence type="ECO:0000313" key="1">
    <source>
        <dbReference type="EMBL" id="RMC17377.1"/>
    </source>
</evidence>
<sequence>MYDVQRITVSELMSEWRPVTSDNPEEAALGPGLFIIIAGAWTVGLCAPSASLRMAPNGVILSTSWREGMPSRRTLTGQSWVCVNLMKFNKAECQILQLGHGNPKHKYRMVGEWIEDSPAEKNLRVLVHNRNH</sequence>
<accession>A0A3M0LE07</accession>
<keyword evidence="2" id="KW-1185">Reference proteome</keyword>
<dbReference type="STRING" id="333673.A0A3M0LE07"/>
<proteinExistence type="predicted"/>
<dbReference type="Proteomes" id="UP000269221">
    <property type="component" value="Unassembled WGS sequence"/>
</dbReference>
<dbReference type="AlphaFoldDB" id="A0A3M0LE07"/>
<gene>
    <name evidence="1" type="ORF">DUI87_05958</name>
</gene>